<organism evidence="1 2">
    <name type="scientific">Citrus x changshan-huyou</name>
    <dbReference type="NCBI Taxonomy" id="2935761"/>
    <lineage>
        <taxon>Eukaryota</taxon>
        <taxon>Viridiplantae</taxon>
        <taxon>Streptophyta</taxon>
        <taxon>Embryophyta</taxon>
        <taxon>Tracheophyta</taxon>
        <taxon>Spermatophyta</taxon>
        <taxon>Magnoliopsida</taxon>
        <taxon>eudicotyledons</taxon>
        <taxon>Gunneridae</taxon>
        <taxon>Pentapetalae</taxon>
        <taxon>rosids</taxon>
        <taxon>malvids</taxon>
        <taxon>Sapindales</taxon>
        <taxon>Rutaceae</taxon>
        <taxon>Aurantioideae</taxon>
        <taxon>Citrus</taxon>
    </lineage>
</organism>
<sequence>MKFWRRTKQQNVHVAICIHSKLNSLNRAIYSSWMERICKMEDETLKESGGIAATGLHRSGVVLLVLLRFG</sequence>
<dbReference type="EMBL" id="JBCGBO010000024">
    <property type="protein sequence ID" value="KAK9180711.1"/>
    <property type="molecule type" value="Genomic_DNA"/>
</dbReference>
<proteinExistence type="predicted"/>
<name>A0AAP0QAM7_9ROSI</name>
<evidence type="ECO:0000313" key="2">
    <source>
        <dbReference type="Proteomes" id="UP001428341"/>
    </source>
</evidence>
<dbReference type="Proteomes" id="UP001428341">
    <property type="component" value="Unassembled WGS sequence"/>
</dbReference>
<gene>
    <name evidence="1" type="ORF">WN944_023846</name>
</gene>
<accession>A0AAP0QAM7</accession>
<evidence type="ECO:0000313" key="1">
    <source>
        <dbReference type="EMBL" id="KAK9180711.1"/>
    </source>
</evidence>
<comment type="caution">
    <text evidence="1">The sequence shown here is derived from an EMBL/GenBank/DDBJ whole genome shotgun (WGS) entry which is preliminary data.</text>
</comment>
<protein>
    <submittedName>
        <fullName evidence="1">Uncharacterized protein</fullName>
    </submittedName>
</protein>
<keyword evidence="2" id="KW-1185">Reference proteome</keyword>
<dbReference type="AlphaFoldDB" id="A0AAP0QAM7"/>
<reference evidence="1 2" key="1">
    <citation type="submission" date="2024-05" db="EMBL/GenBank/DDBJ databases">
        <title>Haplotype-resolved chromosome-level genome assembly of Huyou (Citrus changshanensis).</title>
        <authorList>
            <person name="Miao C."/>
            <person name="Chen W."/>
            <person name="Wu Y."/>
            <person name="Wang L."/>
            <person name="Zhao S."/>
            <person name="Grierson D."/>
            <person name="Xu C."/>
            <person name="Chen K."/>
        </authorList>
    </citation>
    <scope>NUCLEOTIDE SEQUENCE [LARGE SCALE GENOMIC DNA]</scope>
    <source>
        <strain evidence="1">01-14</strain>
        <tissue evidence="1">Leaf</tissue>
    </source>
</reference>